<evidence type="ECO:0000256" key="7">
    <source>
        <dbReference type="ARBA" id="ARBA00023242"/>
    </source>
</evidence>
<evidence type="ECO:0000256" key="9">
    <source>
        <dbReference type="PROSITE-ProRule" id="PRU00108"/>
    </source>
</evidence>
<evidence type="ECO:0000256" key="1">
    <source>
        <dbReference type="ARBA" id="ARBA00004123"/>
    </source>
</evidence>
<gene>
    <name evidence="13" type="ORF">CARUB_v10027735mg</name>
</gene>
<dbReference type="AlphaFoldDB" id="R0EV12"/>
<dbReference type="EMBL" id="KB870812">
    <property type="protein sequence ID" value="EOA12656.1"/>
    <property type="molecule type" value="Genomic_DNA"/>
</dbReference>
<dbReference type="InterPro" id="IPR001356">
    <property type="entry name" value="HD"/>
</dbReference>
<comment type="subcellular location">
    <subcellularLocation>
        <location evidence="1 9 10">Nucleus</location>
    </subcellularLocation>
</comment>
<feature type="region of interest" description="Disordered" evidence="11">
    <location>
        <begin position="1"/>
        <end position="25"/>
    </location>
</feature>
<keyword evidence="2" id="KW-0217">Developmental protein</keyword>
<evidence type="ECO:0000256" key="3">
    <source>
        <dbReference type="ARBA" id="ARBA00023015"/>
    </source>
</evidence>
<dbReference type="GO" id="GO:0003677">
    <property type="term" value="F:DNA binding"/>
    <property type="evidence" value="ECO:0007669"/>
    <property type="project" value="UniProtKB-UniRule"/>
</dbReference>
<evidence type="ECO:0000256" key="4">
    <source>
        <dbReference type="ARBA" id="ARBA00023125"/>
    </source>
</evidence>
<sequence length="363" mass="40700">MSSSSNKNWPSMFKSKPCNNNHHQHDIDSPSYMHYSNCNTSSSFSSDRVPDPKPRWNPKPEQIRILESIFNSGIVNPPREEIQRIRIRLQEYGQIGDANVFYWFQNRKSRAKHKLRVHHKSPKMSKKDKIISPGIDADHCFGLVNQETGLFPVQNNEMVVTEPAGYHLSPVQNYPSPVQSGFGFGDFVAPVVMDKDVAFPTVNNGLENVESLDKTPAINFYGGDGNHGGENYFTQVPLTTNLSQERAVVLHGAGEDVEDSVTPEKLTVFINDMLFEVAAGLFNVKQAFGNNAILINSFGHPVLTDENGVTFQSLQNGAVYYLVFRRLMTPMCEISTSMGMRDRERKKSQTVVYLSRSSESSGT</sequence>
<comment type="similarity">
    <text evidence="8">Belongs to the WUS homeobox family.</text>
</comment>
<accession>R0EV12</accession>
<evidence type="ECO:0000256" key="2">
    <source>
        <dbReference type="ARBA" id="ARBA00022473"/>
    </source>
</evidence>
<evidence type="ECO:0000259" key="12">
    <source>
        <dbReference type="PROSITE" id="PS50071"/>
    </source>
</evidence>
<dbReference type="InterPro" id="IPR044557">
    <property type="entry name" value="WOX8/9-like"/>
</dbReference>
<evidence type="ECO:0000256" key="5">
    <source>
        <dbReference type="ARBA" id="ARBA00023155"/>
    </source>
</evidence>
<proteinExistence type="inferred from homology"/>
<feature type="DNA-binding region" description="Homeobox" evidence="9">
    <location>
        <begin position="51"/>
        <end position="115"/>
    </location>
</feature>
<dbReference type="SUPFAM" id="SSF46689">
    <property type="entry name" value="Homeodomain-like"/>
    <property type="match status" value="1"/>
</dbReference>
<evidence type="ECO:0000313" key="13">
    <source>
        <dbReference type="EMBL" id="EOA12656.1"/>
    </source>
</evidence>
<evidence type="ECO:0000256" key="6">
    <source>
        <dbReference type="ARBA" id="ARBA00023163"/>
    </source>
</evidence>
<dbReference type="STRING" id="81985.R0EV12"/>
<dbReference type="InterPro" id="IPR009057">
    <property type="entry name" value="Homeodomain-like_sf"/>
</dbReference>
<keyword evidence="14" id="KW-1185">Reference proteome</keyword>
<dbReference type="FunFam" id="1.10.10.60:FF:000118">
    <property type="entry name" value="WUSCHEL-related homeobox 11"/>
    <property type="match status" value="1"/>
</dbReference>
<keyword evidence="6" id="KW-0804">Transcription</keyword>
<dbReference type="PROSITE" id="PS50071">
    <property type="entry name" value="HOMEOBOX_2"/>
    <property type="match status" value="1"/>
</dbReference>
<keyword evidence="4 9" id="KW-0238">DNA-binding</keyword>
<dbReference type="SMART" id="SM00389">
    <property type="entry name" value="HOX"/>
    <property type="match status" value="1"/>
</dbReference>
<reference evidence="14" key="1">
    <citation type="journal article" date="2013" name="Nat. Genet.">
        <title>The Capsella rubella genome and the genomic consequences of rapid mating system evolution.</title>
        <authorList>
            <person name="Slotte T."/>
            <person name="Hazzouri K.M."/>
            <person name="Agren J.A."/>
            <person name="Koenig D."/>
            <person name="Maumus F."/>
            <person name="Guo Y.L."/>
            <person name="Steige K."/>
            <person name="Platts A.E."/>
            <person name="Escobar J.S."/>
            <person name="Newman L.K."/>
            <person name="Wang W."/>
            <person name="Mandakova T."/>
            <person name="Vello E."/>
            <person name="Smith L.M."/>
            <person name="Henz S.R."/>
            <person name="Steffen J."/>
            <person name="Takuno S."/>
            <person name="Brandvain Y."/>
            <person name="Coop G."/>
            <person name="Andolfatto P."/>
            <person name="Hu T.T."/>
            <person name="Blanchette M."/>
            <person name="Clark R.M."/>
            <person name="Quesneville H."/>
            <person name="Nordborg M."/>
            <person name="Gaut B.S."/>
            <person name="Lysak M.A."/>
            <person name="Jenkins J."/>
            <person name="Grimwood J."/>
            <person name="Chapman J."/>
            <person name="Prochnik S."/>
            <person name="Shu S."/>
            <person name="Rokhsar D."/>
            <person name="Schmutz J."/>
            <person name="Weigel D."/>
            <person name="Wright S.I."/>
        </authorList>
    </citation>
    <scope>NUCLEOTIDE SEQUENCE [LARGE SCALE GENOMIC DNA]</scope>
    <source>
        <strain evidence="14">cv. Monte Gargano</strain>
    </source>
</reference>
<dbReference type="GO" id="GO:0003700">
    <property type="term" value="F:DNA-binding transcription factor activity"/>
    <property type="evidence" value="ECO:0007669"/>
    <property type="project" value="InterPro"/>
</dbReference>
<evidence type="ECO:0000256" key="8">
    <source>
        <dbReference type="ARBA" id="ARBA00024040"/>
    </source>
</evidence>
<dbReference type="Gene3D" id="1.10.10.60">
    <property type="entry name" value="Homeodomain-like"/>
    <property type="match status" value="1"/>
</dbReference>
<evidence type="ECO:0000313" key="14">
    <source>
        <dbReference type="Proteomes" id="UP000029121"/>
    </source>
</evidence>
<protein>
    <recommendedName>
        <fullName evidence="12">Homeobox domain-containing protein</fullName>
    </recommendedName>
</protein>
<evidence type="ECO:0000256" key="11">
    <source>
        <dbReference type="SAM" id="MobiDB-lite"/>
    </source>
</evidence>
<dbReference type="GO" id="GO:0005634">
    <property type="term" value="C:nucleus"/>
    <property type="evidence" value="ECO:0007669"/>
    <property type="project" value="UniProtKB-SubCell"/>
</dbReference>
<keyword evidence="5 9" id="KW-0371">Homeobox</keyword>
<dbReference type="Proteomes" id="UP000029121">
    <property type="component" value="Unassembled WGS sequence"/>
</dbReference>
<dbReference type="PANTHER" id="PTHR47288">
    <property type="entry name" value="WUSCHEL-RELATED HOMEOBOX 9"/>
    <property type="match status" value="1"/>
</dbReference>
<organism evidence="13 14">
    <name type="scientific">Capsella rubella</name>
    <dbReference type="NCBI Taxonomy" id="81985"/>
    <lineage>
        <taxon>Eukaryota</taxon>
        <taxon>Viridiplantae</taxon>
        <taxon>Streptophyta</taxon>
        <taxon>Embryophyta</taxon>
        <taxon>Tracheophyta</taxon>
        <taxon>Spermatophyta</taxon>
        <taxon>Magnoliopsida</taxon>
        <taxon>eudicotyledons</taxon>
        <taxon>Gunneridae</taxon>
        <taxon>Pentapetalae</taxon>
        <taxon>rosids</taxon>
        <taxon>malvids</taxon>
        <taxon>Brassicales</taxon>
        <taxon>Brassicaceae</taxon>
        <taxon>Camelineae</taxon>
        <taxon>Capsella</taxon>
    </lineage>
</organism>
<dbReference type="Pfam" id="PF00046">
    <property type="entry name" value="Homeodomain"/>
    <property type="match status" value="1"/>
</dbReference>
<dbReference type="GO" id="GO:0050793">
    <property type="term" value="P:regulation of developmental process"/>
    <property type="evidence" value="ECO:0007669"/>
    <property type="project" value="InterPro"/>
</dbReference>
<keyword evidence="3" id="KW-0805">Transcription regulation</keyword>
<dbReference type="PANTHER" id="PTHR47288:SF3">
    <property type="entry name" value="WUSCHEL-RELATED HOMEOBOX 8"/>
    <property type="match status" value="1"/>
</dbReference>
<dbReference type="CDD" id="cd00086">
    <property type="entry name" value="homeodomain"/>
    <property type="match status" value="1"/>
</dbReference>
<dbReference type="eggNOG" id="ENOG502QVSY">
    <property type="taxonomic scope" value="Eukaryota"/>
</dbReference>
<feature type="domain" description="Homeobox" evidence="12">
    <location>
        <begin position="49"/>
        <end position="114"/>
    </location>
</feature>
<dbReference type="GO" id="GO:0048731">
    <property type="term" value="P:system development"/>
    <property type="evidence" value="ECO:0007669"/>
    <property type="project" value="UniProtKB-ARBA"/>
</dbReference>
<name>R0EV12_9BRAS</name>
<evidence type="ECO:0000256" key="10">
    <source>
        <dbReference type="RuleBase" id="RU000682"/>
    </source>
</evidence>
<keyword evidence="7 9" id="KW-0539">Nucleus</keyword>